<protein>
    <submittedName>
        <fullName evidence="1">Uncharacterized protein</fullName>
    </submittedName>
</protein>
<accession>A0A645DUZ1</accession>
<dbReference type="AlphaFoldDB" id="A0A645DUZ1"/>
<evidence type="ECO:0000313" key="1">
    <source>
        <dbReference type="EMBL" id="MPM92162.1"/>
    </source>
</evidence>
<gene>
    <name evidence="1" type="ORF">SDC9_139297</name>
</gene>
<comment type="caution">
    <text evidence="1">The sequence shown here is derived from an EMBL/GenBank/DDBJ whole genome shotgun (WGS) entry which is preliminary data.</text>
</comment>
<name>A0A645DUZ1_9ZZZZ</name>
<dbReference type="EMBL" id="VSSQ01039141">
    <property type="protein sequence ID" value="MPM92162.1"/>
    <property type="molecule type" value="Genomic_DNA"/>
</dbReference>
<reference evidence="1" key="1">
    <citation type="submission" date="2019-08" db="EMBL/GenBank/DDBJ databases">
        <authorList>
            <person name="Kucharzyk K."/>
            <person name="Murdoch R.W."/>
            <person name="Higgins S."/>
            <person name="Loffler F."/>
        </authorList>
    </citation>
    <scope>NUCLEOTIDE SEQUENCE</scope>
</reference>
<sequence length="140" mass="15137">MLAALELDFAKVAFEIENSIGQSLLALQRGKHSMLDSVFGDQVDYRDVASLMLAPRARNPLLQFGGIPRQVAIHHDARILEVQSRRSRIGAEEEAALKIGFEKVDLGASPFLGYGAGMPGEAEIHSAGQAGDELEHALPF</sequence>
<organism evidence="1">
    <name type="scientific">bioreactor metagenome</name>
    <dbReference type="NCBI Taxonomy" id="1076179"/>
    <lineage>
        <taxon>unclassified sequences</taxon>
        <taxon>metagenomes</taxon>
        <taxon>ecological metagenomes</taxon>
    </lineage>
</organism>
<proteinExistence type="predicted"/>